<dbReference type="RefSeq" id="XP_019703559.1">
    <property type="nucleotide sequence ID" value="XM_019848000.2"/>
</dbReference>
<accession>A0A6J0PDG4</accession>
<name>A0A6J0PDG4_ELAGV</name>
<dbReference type="OrthoDB" id="2121326at2759"/>
<evidence type="ECO:0000313" key="1">
    <source>
        <dbReference type="Proteomes" id="UP000504607"/>
    </source>
</evidence>
<dbReference type="AlphaFoldDB" id="A0A6J0PDG4"/>
<reference evidence="2" key="1">
    <citation type="submission" date="2025-08" db="UniProtKB">
        <authorList>
            <consortium name="RefSeq"/>
        </authorList>
    </citation>
    <scope>IDENTIFICATION</scope>
</reference>
<protein>
    <submittedName>
        <fullName evidence="2">Uncharacterized protein LOC105038373 isoform X2</fullName>
    </submittedName>
</protein>
<dbReference type="Proteomes" id="UP000504607">
    <property type="component" value="Chromosome 2"/>
</dbReference>
<sequence length="151" mass="16658">MAVAYRAPLCLSCASPMAKDPIAPVSPFREEGLIQRVRNPSALSAISMTKRRRRRRPSAISGKIFCLFYDARVCNQRTPSAVNGVALPKTAFWESGCFFSASSSSSSVVVPFLMDFLGSLEFVFLEYLVSWNKCESQEGDSILTRTVGRFG</sequence>
<gene>
    <name evidence="2" type="primary">LOC105038373</name>
</gene>
<dbReference type="GeneID" id="105038373"/>
<evidence type="ECO:0000313" key="2">
    <source>
        <dbReference type="RefSeq" id="XP_019703559.1"/>
    </source>
</evidence>
<proteinExistence type="predicted"/>
<organism evidence="1 2">
    <name type="scientific">Elaeis guineensis var. tenera</name>
    <name type="common">Oil palm</name>
    <dbReference type="NCBI Taxonomy" id="51953"/>
    <lineage>
        <taxon>Eukaryota</taxon>
        <taxon>Viridiplantae</taxon>
        <taxon>Streptophyta</taxon>
        <taxon>Embryophyta</taxon>
        <taxon>Tracheophyta</taxon>
        <taxon>Spermatophyta</taxon>
        <taxon>Magnoliopsida</taxon>
        <taxon>Liliopsida</taxon>
        <taxon>Arecaceae</taxon>
        <taxon>Arecoideae</taxon>
        <taxon>Cocoseae</taxon>
        <taxon>Elaeidinae</taxon>
        <taxon>Elaeis</taxon>
    </lineage>
</organism>
<keyword evidence="1" id="KW-1185">Reference proteome</keyword>